<keyword evidence="7" id="KW-0862">Zinc</keyword>
<keyword evidence="8" id="KW-0665">Pyrimidine biosynthesis</keyword>
<gene>
    <name evidence="9" type="ORF">Kpol_1001p27</name>
</gene>
<dbReference type="PhylomeDB" id="A7TNR4"/>
<dbReference type="InterPro" id="IPR004721">
    <property type="entry name" value="DHOdimr"/>
</dbReference>
<dbReference type="UniPathway" id="UPA00070">
    <property type="reaction ID" value="UER00117"/>
</dbReference>
<evidence type="ECO:0000256" key="3">
    <source>
        <dbReference type="ARBA" id="ARBA00005631"/>
    </source>
</evidence>
<evidence type="ECO:0000256" key="6">
    <source>
        <dbReference type="ARBA" id="ARBA00022801"/>
    </source>
</evidence>
<evidence type="ECO:0000313" key="9">
    <source>
        <dbReference type="EMBL" id="EDO16115.1"/>
    </source>
</evidence>
<dbReference type="Proteomes" id="UP000000267">
    <property type="component" value="Unassembled WGS sequence"/>
</dbReference>
<dbReference type="OMA" id="TLHHISM"/>
<dbReference type="HAMAP" id="MF_00219">
    <property type="entry name" value="PyrC_classII"/>
    <property type="match status" value="1"/>
</dbReference>
<dbReference type="FunFam" id="3.20.20.140:FF:000041">
    <property type="entry name" value="Dihydroorotase, variant"/>
    <property type="match status" value="1"/>
</dbReference>
<organism evidence="10">
    <name type="scientific">Vanderwaltozyma polyspora (strain ATCC 22028 / DSM 70294 / BCRC 21397 / CBS 2163 / NBRC 10782 / NRRL Y-8283 / UCD 57-17)</name>
    <name type="common">Kluyveromyces polysporus</name>
    <dbReference type="NCBI Taxonomy" id="436907"/>
    <lineage>
        <taxon>Eukaryota</taxon>
        <taxon>Fungi</taxon>
        <taxon>Dikarya</taxon>
        <taxon>Ascomycota</taxon>
        <taxon>Saccharomycotina</taxon>
        <taxon>Saccharomycetes</taxon>
        <taxon>Saccharomycetales</taxon>
        <taxon>Saccharomycetaceae</taxon>
        <taxon>Vanderwaltozyma</taxon>
    </lineage>
</organism>
<dbReference type="EC" id="3.5.2.3" evidence="4"/>
<keyword evidence="10" id="KW-1185">Reference proteome</keyword>
<dbReference type="PROSITE" id="PS00483">
    <property type="entry name" value="DIHYDROOROTASE_2"/>
    <property type="match status" value="1"/>
</dbReference>
<dbReference type="PANTHER" id="PTHR43137:SF1">
    <property type="entry name" value="DIHYDROOROTASE"/>
    <property type="match status" value="1"/>
</dbReference>
<dbReference type="EMBL" id="DS480433">
    <property type="protein sequence ID" value="EDO16115.1"/>
    <property type="molecule type" value="Genomic_DNA"/>
</dbReference>
<accession>A7TNR4</accession>
<dbReference type="FunCoup" id="A7TNR4">
    <property type="interactions" value="296"/>
</dbReference>
<dbReference type="InterPro" id="IPR002195">
    <property type="entry name" value="Dihydroorotase_CS"/>
</dbReference>
<dbReference type="SUPFAM" id="SSF51556">
    <property type="entry name" value="Metallo-dependent hydrolases"/>
    <property type="match status" value="1"/>
</dbReference>
<keyword evidence="6" id="KW-0378">Hydrolase</keyword>
<dbReference type="CDD" id="cd01294">
    <property type="entry name" value="DHOase"/>
    <property type="match status" value="1"/>
</dbReference>
<dbReference type="AlphaFoldDB" id="A7TNR4"/>
<dbReference type="GO" id="GO:0004151">
    <property type="term" value="F:dihydroorotase activity"/>
    <property type="evidence" value="ECO:0007669"/>
    <property type="project" value="UniProtKB-EC"/>
</dbReference>
<dbReference type="GO" id="GO:0006207">
    <property type="term" value="P:'de novo' pyrimidine nucleobase biosynthetic process"/>
    <property type="evidence" value="ECO:0007669"/>
    <property type="project" value="EnsemblFungi"/>
</dbReference>
<comment type="cofactor">
    <cofactor evidence="1">
        <name>Zn(2+)</name>
        <dbReference type="ChEBI" id="CHEBI:29105"/>
    </cofactor>
</comment>
<evidence type="ECO:0000256" key="4">
    <source>
        <dbReference type="ARBA" id="ARBA00012860"/>
    </source>
</evidence>
<comment type="similarity">
    <text evidence="3">Belongs to the metallo-dependent hydrolases superfamily. DHOase family. Class II DHOase subfamily.</text>
</comment>
<dbReference type="OrthoDB" id="1670005at2759"/>
<dbReference type="Gene3D" id="3.20.20.140">
    <property type="entry name" value="Metal-dependent hydrolases"/>
    <property type="match status" value="1"/>
</dbReference>
<sequence>MEEINLGTTCDMHVHVRDGEMCELITPTIKEGGISVAYIMPNLQPPVTTLDRVIAYKSELEKIAPETTFLMSFYLSSELTPELIHKAASVGAIQGVKCYPAGVTTNSSSGVDPNDFTAFYPIFKAMEEEGLVLNLHGEKPSVTNNSSNQEDIHVLNAEECFLPALKKLNNDFPNLKIVLEHCTTEAAVNTIKEINKNVTDSKDVKVAATITAHHLFLTIDDWAGNPINFCKPVAKLPKDKKALIEAATSGKPYFFFGSDSAPHPLSNKAKHVGVCAGVYSQLFAVPYLAEIFDEYQSLPKLKGFVSEFGFNFYDVKPESLKSTKELILYRKEQSIPEVITNDKSIIVAPFQAGSKLNWSIKWSS</sequence>
<evidence type="ECO:0000256" key="7">
    <source>
        <dbReference type="ARBA" id="ARBA00022833"/>
    </source>
</evidence>
<keyword evidence="5" id="KW-0479">Metal-binding</keyword>
<dbReference type="PANTHER" id="PTHR43137">
    <property type="entry name" value="DIHYDROOROTASE"/>
    <property type="match status" value="1"/>
</dbReference>
<comment type="pathway">
    <text evidence="2">Pyrimidine metabolism; UMP biosynthesis via de novo pathway; (S)-dihydroorotate from bicarbonate: step 3/3.</text>
</comment>
<dbReference type="PROSITE" id="PS00482">
    <property type="entry name" value="DIHYDROOROTASE_1"/>
    <property type="match status" value="1"/>
</dbReference>
<dbReference type="GeneID" id="5544232"/>
<dbReference type="eggNOG" id="KOG2902">
    <property type="taxonomic scope" value="Eukaryota"/>
</dbReference>
<evidence type="ECO:0000313" key="10">
    <source>
        <dbReference type="Proteomes" id="UP000000267"/>
    </source>
</evidence>
<name>A7TNR4_VANPO</name>
<dbReference type="STRING" id="436907.A7TNR4"/>
<dbReference type="GO" id="GO:0046872">
    <property type="term" value="F:metal ion binding"/>
    <property type="evidence" value="ECO:0007669"/>
    <property type="project" value="UniProtKB-KW"/>
</dbReference>
<dbReference type="InParanoid" id="A7TNR4"/>
<dbReference type="NCBIfam" id="TIGR00856">
    <property type="entry name" value="pyrC_dimer"/>
    <property type="match status" value="1"/>
</dbReference>
<dbReference type="HOGENOM" id="CLU_041558_0_0_1"/>
<dbReference type="PIRSF" id="PIRSF001237">
    <property type="entry name" value="DHOdimr"/>
    <property type="match status" value="1"/>
</dbReference>
<evidence type="ECO:0000256" key="5">
    <source>
        <dbReference type="ARBA" id="ARBA00022723"/>
    </source>
</evidence>
<dbReference type="RefSeq" id="XP_001643973.1">
    <property type="nucleotide sequence ID" value="XM_001643923.1"/>
</dbReference>
<dbReference type="GO" id="GO:0005737">
    <property type="term" value="C:cytoplasm"/>
    <property type="evidence" value="ECO:0007669"/>
    <property type="project" value="TreeGrafter"/>
</dbReference>
<evidence type="ECO:0000256" key="2">
    <source>
        <dbReference type="ARBA" id="ARBA00004880"/>
    </source>
</evidence>
<reference evidence="9 10" key="1">
    <citation type="journal article" date="2007" name="Proc. Natl. Acad. Sci. U.S.A.">
        <title>Independent sorting-out of thousands of duplicated gene pairs in two yeast species descended from a whole-genome duplication.</title>
        <authorList>
            <person name="Scannell D.R."/>
            <person name="Frank A.C."/>
            <person name="Conant G.C."/>
            <person name="Byrne K.P."/>
            <person name="Woolfit M."/>
            <person name="Wolfe K.H."/>
        </authorList>
    </citation>
    <scope>NUCLEOTIDE SEQUENCE [LARGE SCALE GENOMIC DNA]</scope>
    <source>
        <strain evidence="10">ATCC 22028 / DSM 70294 / BCRC 21397 / CBS 2163 / NBRC 10782 / NRRL Y-8283 / UCD 57-17</strain>
    </source>
</reference>
<dbReference type="InterPro" id="IPR032466">
    <property type="entry name" value="Metal_Hydrolase"/>
</dbReference>
<evidence type="ECO:0000256" key="8">
    <source>
        <dbReference type="ARBA" id="ARBA00022975"/>
    </source>
</evidence>
<proteinExistence type="inferred from homology"/>
<protein>
    <recommendedName>
        <fullName evidence="4">dihydroorotase</fullName>
        <ecNumber evidence="4">3.5.2.3</ecNumber>
    </recommendedName>
</protein>
<dbReference type="KEGG" id="vpo:Kpol_1001p27"/>
<evidence type="ECO:0000256" key="1">
    <source>
        <dbReference type="ARBA" id="ARBA00001947"/>
    </source>
</evidence>
<dbReference type="GO" id="GO:0044205">
    <property type="term" value="P:'de novo' UMP biosynthetic process"/>
    <property type="evidence" value="ECO:0007669"/>
    <property type="project" value="UniProtKB-UniPathway"/>
</dbReference>